<feature type="region of interest" description="Disordered" evidence="1">
    <location>
        <begin position="1"/>
        <end position="29"/>
    </location>
</feature>
<sequence length="343" mass="38305">MSSQPDLHESSYDPSAYPASQDAYGMTEETKDLKREQFRTYLHSLIDNTIEQEDTIELVIPTTTNKHFFYFIGRLNPPHDGHIAALEALIHKANAAGSEPLILLGSGPGKLQTLDNPIPFSLKREFIESKLSEKEIGGMPIVPNMYHIEEMASPAGQVSAYVMGSLEDNINYDEITITHVAGGKDEDTTKLAFALNAARKTAESIQPGAQITASTFAVEAKPSASLSDQPMSATQVRKSVYNDYLEGKGFDEWNPQYKEFYGTMAHQIYDAILAPALGLKREQVLDYIKTGQLPKPSSESTGKKQRTSKKTGGNRKHRTHKNKKQSIYNKTVRRNKRRTLRKQ</sequence>
<protein>
    <submittedName>
        <fullName evidence="2">Uncharacterized protein</fullName>
    </submittedName>
</protein>
<accession>A0A6C0JY46</accession>
<dbReference type="Gene3D" id="3.40.50.620">
    <property type="entry name" value="HUPs"/>
    <property type="match status" value="1"/>
</dbReference>
<dbReference type="EMBL" id="MN740753">
    <property type="protein sequence ID" value="QHU10313.1"/>
    <property type="molecule type" value="Genomic_DNA"/>
</dbReference>
<organism evidence="2">
    <name type="scientific">viral metagenome</name>
    <dbReference type="NCBI Taxonomy" id="1070528"/>
    <lineage>
        <taxon>unclassified sequences</taxon>
        <taxon>metagenomes</taxon>
        <taxon>organismal metagenomes</taxon>
    </lineage>
</organism>
<reference evidence="2" key="1">
    <citation type="journal article" date="2020" name="Nature">
        <title>Giant virus diversity and host interactions through global metagenomics.</title>
        <authorList>
            <person name="Schulz F."/>
            <person name="Roux S."/>
            <person name="Paez-Espino D."/>
            <person name="Jungbluth S."/>
            <person name="Walsh D.A."/>
            <person name="Denef V.J."/>
            <person name="McMahon K.D."/>
            <person name="Konstantinidis K.T."/>
            <person name="Eloe-Fadrosh E.A."/>
            <person name="Kyrpides N.C."/>
            <person name="Woyke T."/>
        </authorList>
    </citation>
    <scope>NUCLEOTIDE SEQUENCE</scope>
    <source>
        <strain evidence="2">GVMAG-S-1101164-67</strain>
    </source>
</reference>
<dbReference type="InterPro" id="IPR014729">
    <property type="entry name" value="Rossmann-like_a/b/a_fold"/>
</dbReference>
<dbReference type="AlphaFoldDB" id="A0A6C0JY46"/>
<feature type="compositionally biased region" description="Basic and acidic residues" evidence="1">
    <location>
        <begin position="1"/>
        <end position="11"/>
    </location>
</feature>
<feature type="compositionally biased region" description="Basic residues" evidence="1">
    <location>
        <begin position="303"/>
        <end position="324"/>
    </location>
</feature>
<evidence type="ECO:0000256" key="1">
    <source>
        <dbReference type="SAM" id="MobiDB-lite"/>
    </source>
</evidence>
<evidence type="ECO:0000313" key="2">
    <source>
        <dbReference type="EMBL" id="QHU10313.1"/>
    </source>
</evidence>
<feature type="compositionally biased region" description="Basic residues" evidence="1">
    <location>
        <begin position="331"/>
        <end position="343"/>
    </location>
</feature>
<name>A0A6C0JY46_9ZZZZ</name>
<proteinExistence type="predicted"/>
<feature type="region of interest" description="Disordered" evidence="1">
    <location>
        <begin position="291"/>
        <end position="343"/>
    </location>
</feature>